<feature type="signal peptide" evidence="10">
    <location>
        <begin position="1"/>
        <end position="18"/>
    </location>
</feature>
<evidence type="ECO:0000256" key="5">
    <source>
        <dbReference type="ARBA" id="ARBA00022725"/>
    </source>
</evidence>
<keyword evidence="8" id="KW-0675">Receptor</keyword>
<keyword evidence="5" id="KW-0552">Olfaction</keyword>
<name>A0A8D8X680_9HEMI</name>
<evidence type="ECO:0000256" key="10">
    <source>
        <dbReference type="SAM" id="SignalP"/>
    </source>
</evidence>
<keyword evidence="7" id="KW-0472">Membrane</keyword>
<dbReference type="GO" id="GO:0005549">
    <property type="term" value="F:odorant binding"/>
    <property type="evidence" value="ECO:0007669"/>
    <property type="project" value="InterPro"/>
</dbReference>
<dbReference type="GO" id="GO:0004984">
    <property type="term" value="F:olfactory receptor activity"/>
    <property type="evidence" value="ECO:0007669"/>
    <property type="project" value="InterPro"/>
</dbReference>
<proteinExistence type="predicted"/>
<evidence type="ECO:0000256" key="7">
    <source>
        <dbReference type="ARBA" id="ARBA00023136"/>
    </source>
</evidence>
<dbReference type="PANTHER" id="PTHR21137:SF35">
    <property type="entry name" value="ODORANT RECEPTOR 19A-RELATED"/>
    <property type="match status" value="1"/>
</dbReference>
<keyword evidence="2" id="KW-1003">Cell membrane</keyword>
<evidence type="ECO:0000256" key="1">
    <source>
        <dbReference type="ARBA" id="ARBA00004651"/>
    </source>
</evidence>
<dbReference type="GO" id="GO:0007165">
    <property type="term" value="P:signal transduction"/>
    <property type="evidence" value="ECO:0007669"/>
    <property type="project" value="UniProtKB-KW"/>
</dbReference>
<protein>
    <submittedName>
        <fullName evidence="11">Uncharacterized protein</fullName>
    </submittedName>
</protein>
<evidence type="ECO:0000313" key="11">
    <source>
        <dbReference type="EMBL" id="CAG6685438.1"/>
    </source>
</evidence>
<sequence length="127" mass="14961">MANYIVFVLCLYILVASNIPLSPQRYFKFLGEFTIFLLEFFLICNSSELMDDCSGMVRDAVNTSNWINCSKQARRDLRMILRRVQVPNHLRFHQGTVVLNRLFFLKVFKVVYSFVNFMRVMSVQNDS</sequence>
<dbReference type="InterPro" id="IPR004117">
    <property type="entry name" value="7tm6_olfct_rcpt"/>
</dbReference>
<keyword evidence="10" id="KW-0732">Signal</keyword>
<evidence type="ECO:0000256" key="4">
    <source>
        <dbReference type="ARBA" id="ARBA00022692"/>
    </source>
</evidence>
<reference evidence="11" key="1">
    <citation type="submission" date="2021-05" db="EMBL/GenBank/DDBJ databases">
        <authorList>
            <person name="Alioto T."/>
            <person name="Alioto T."/>
            <person name="Gomez Garrido J."/>
        </authorList>
    </citation>
    <scope>NUCLEOTIDE SEQUENCE</scope>
</reference>
<accession>A0A8D8X680</accession>
<evidence type="ECO:0000256" key="9">
    <source>
        <dbReference type="ARBA" id="ARBA00023224"/>
    </source>
</evidence>
<feature type="chain" id="PRO_5034807717" evidence="10">
    <location>
        <begin position="19"/>
        <end position="127"/>
    </location>
</feature>
<evidence type="ECO:0000256" key="2">
    <source>
        <dbReference type="ARBA" id="ARBA00022475"/>
    </source>
</evidence>
<organism evidence="11">
    <name type="scientific">Cacopsylla melanoneura</name>
    <dbReference type="NCBI Taxonomy" id="428564"/>
    <lineage>
        <taxon>Eukaryota</taxon>
        <taxon>Metazoa</taxon>
        <taxon>Ecdysozoa</taxon>
        <taxon>Arthropoda</taxon>
        <taxon>Hexapoda</taxon>
        <taxon>Insecta</taxon>
        <taxon>Pterygota</taxon>
        <taxon>Neoptera</taxon>
        <taxon>Paraneoptera</taxon>
        <taxon>Hemiptera</taxon>
        <taxon>Sternorrhyncha</taxon>
        <taxon>Psylloidea</taxon>
        <taxon>Psyllidae</taxon>
        <taxon>Psyllinae</taxon>
        <taxon>Cacopsylla</taxon>
    </lineage>
</organism>
<keyword evidence="9" id="KW-0807">Transducer</keyword>
<keyword evidence="6" id="KW-1133">Transmembrane helix</keyword>
<keyword evidence="3" id="KW-0716">Sensory transduction</keyword>
<keyword evidence="4" id="KW-0812">Transmembrane</keyword>
<evidence type="ECO:0000256" key="6">
    <source>
        <dbReference type="ARBA" id="ARBA00022989"/>
    </source>
</evidence>
<comment type="subcellular location">
    <subcellularLocation>
        <location evidence="1">Cell membrane</location>
        <topology evidence="1">Multi-pass membrane protein</topology>
    </subcellularLocation>
</comment>
<dbReference type="PANTHER" id="PTHR21137">
    <property type="entry name" value="ODORANT RECEPTOR"/>
    <property type="match status" value="1"/>
</dbReference>
<evidence type="ECO:0000256" key="8">
    <source>
        <dbReference type="ARBA" id="ARBA00023170"/>
    </source>
</evidence>
<dbReference type="EMBL" id="HBUF01271969">
    <property type="protein sequence ID" value="CAG6685438.1"/>
    <property type="molecule type" value="Transcribed_RNA"/>
</dbReference>
<evidence type="ECO:0000256" key="3">
    <source>
        <dbReference type="ARBA" id="ARBA00022606"/>
    </source>
</evidence>
<dbReference type="Pfam" id="PF02949">
    <property type="entry name" value="7tm_6"/>
    <property type="match status" value="1"/>
</dbReference>
<dbReference type="AlphaFoldDB" id="A0A8D8X680"/>
<dbReference type="GO" id="GO:0005886">
    <property type="term" value="C:plasma membrane"/>
    <property type="evidence" value="ECO:0007669"/>
    <property type="project" value="UniProtKB-SubCell"/>
</dbReference>